<keyword evidence="5" id="KW-0010">Activator</keyword>
<evidence type="ECO:0000259" key="11">
    <source>
        <dbReference type="PROSITE" id="PS51080"/>
    </source>
</evidence>
<dbReference type="SMART" id="SM00325">
    <property type="entry name" value="RhoGEF"/>
    <property type="match status" value="1"/>
</dbReference>
<keyword evidence="6" id="KW-0804">Transcription</keyword>
<dbReference type="InterPro" id="IPR019548">
    <property type="entry name" value="CTF/NFI_DNA-bd_N"/>
</dbReference>
<dbReference type="CDD" id="cd00160">
    <property type="entry name" value="RhoGEF"/>
    <property type="match status" value="1"/>
</dbReference>
<dbReference type="EMBL" id="JBEUSY010000310">
    <property type="protein sequence ID" value="KAL1238556.1"/>
    <property type="molecule type" value="Genomic_DNA"/>
</dbReference>
<dbReference type="SUPFAM" id="SSF50729">
    <property type="entry name" value="PH domain-like"/>
    <property type="match status" value="1"/>
</dbReference>
<dbReference type="InterPro" id="IPR000647">
    <property type="entry name" value="CTF/NFI"/>
</dbReference>
<dbReference type="Pfam" id="PF10524">
    <property type="entry name" value="NfI_DNAbd_pre-N"/>
    <property type="match status" value="1"/>
</dbReference>
<evidence type="ECO:0000256" key="2">
    <source>
        <dbReference type="ARBA" id="ARBA00022705"/>
    </source>
</evidence>
<gene>
    <name evidence="12" type="ORF">TSPI_09048</name>
</gene>
<dbReference type="Gene3D" id="1.20.900.10">
    <property type="entry name" value="Dbl homology (DH) domain"/>
    <property type="match status" value="1"/>
</dbReference>
<feature type="region of interest" description="Disordered" evidence="8">
    <location>
        <begin position="414"/>
        <end position="452"/>
    </location>
</feature>
<keyword evidence="13" id="KW-1185">Reference proteome</keyword>
<dbReference type="InterPro" id="IPR020604">
    <property type="entry name" value="CTF/NFI_DNA-bd-dom"/>
</dbReference>
<feature type="compositionally biased region" description="Low complexity" evidence="8">
    <location>
        <begin position="1455"/>
        <end position="1471"/>
    </location>
</feature>
<feature type="region of interest" description="Disordered" evidence="8">
    <location>
        <begin position="291"/>
        <end position="329"/>
    </location>
</feature>
<keyword evidence="7" id="KW-0539">Nucleus</keyword>
<evidence type="ECO:0000256" key="5">
    <source>
        <dbReference type="ARBA" id="ARBA00023159"/>
    </source>
</evidence>
<dbReference type="InterPro" id="IPR011993">
    <property type="entry name" value="PH-like_dom_sf"/>
</dbReference>
<proteinExistence type="predicted"/>
<dbReference type="SUPFAM" id="SSF48065">
    <property type="entry name" value="DBL homology domain (DH-domain)"/>
    <property type="match status" value="1"/>
</dbReference>
<keyword evidence="4" id="KW-0238">DNA-binding</keyword>
<dbReference type="SMART" id="SM00233">
    <property type="entry name" value="PH"/>
    <property type="match status" value="1"/>
</dbReference>
<feature type="region of interest" description="Disordered" evidence="8">
    <location>
        <begin position="1432"/>
        <end position="1471"/>
    </location>
</feature>
<evidence type="ECO:0000259" key="9">
    <source>
        <dbReference type="PROSITE" id="PS50003"/>
    </source>
</evidence>
<dbReference type="Gene3D" id="2.30.29.30">
    <property type="entry name" value="Pleckstrin-homology domain (PH domain)/Phosphotyrosine-binding domain (PTB)"/>
    <property type="match status" value="1"/>
</dbReference>
<dbReference type="PANTHER" id="PTHR11492">
    <property type="entry name" value="NUCLEAR FACTOR I"/>
    <property type="match status" value="1"/>
</dbReference>
<feature type="compositionally biased region" description="Polar residues" evidence="8">
    <location>
        <begin position="711"/>
        <end position="720"/>
    </location>
</feature>
<feature type="compositionally biased region" description="Polar residues" evidence="8">
    <location>
        <begin position="305"/>
        <end position="325"/>
    </location>
</feature>
<dbReference type="Pfam" id="PF03165">
    <property type="entry name" value="MH1"/>
    <property type="match status" value="1"/>
</dbReference>
<dbReference type="InterPro" id="IPR000219">
    <property type="entry name" value="DH_dom"/>
</dbReference>
<organism evidence="12 13">
    <name type="scientific">Trichinella spiralis</name>
    <name type="common">Trichina worm</name>
    <dbReference type="NCBI Taxonomy" id="6334"/>
    <lineage>
        <taxon>Eukaryota</taxon>
        <taxon>Metazoa</taxon>
        <taxon>Ecdysozoa</taxon>
        <taxon>Nematoda</taxon>
        <taxon>Enoplea</taxon>
        <taxon>Dorylaimia</taxon>
        <taxon>Trichinellida</taxon>
        <taxon>Trichinellidae</taxon>
        <taxon>Trichinella</taxon>
    </lineage>
</organism>
<dbReference type="InterPro" id="IPR035899">
    <property type="entry name" value="DBL_dom_sf"/>
</dbReference>
<dbReference type="InterPro" id="IPR003619">
    <property type="entry name" value="MAD_homology1_Dwarfin-type"/>
</dbReference>
<accession>A0ABR3KHU1</accession>
<name>A0ABR3KHU1_TRISP</name>
<feature type="compositionally biased region" description="Acidic residues" evidence="8">
    <location>
        <begin position="202"/>
        <end position="219"/>
    </location>
</feature>
<dbReference type="Pfam" id="PF00621">
    <property type="entry name" value="RhoGEF"/>
    <property type="match status" value="1"/>
</dbReference>
<evidence type="ECO:0000256" key="1">
    <source>
        <dbReference type="ARBA" id="ARBA00004123"/>
    </source>
</evidence>
<feature type="compositionally biased region" description="Polar residues" evidence="8">
    <location>
        <begin position="687"/>
        <end position="697"/>
    </location>
</feature>
<reference evidence="12 13" key="1">
    <citation type="submission" date="2024-07" db="EMBL/GenBank/DDBJ databases">
        <title>Enhanced genomic and transcriptomic resources for Trichinella pseudospiralis and T. spiralis underpin the discovery of pronounced molecular differences between stages and species.</title>
        <authorList>
            <person name="Pasi K.K."/>
            <person name="La Rosa G."/>
            <person name="Gomez-Morales M.A."/>
            <person name="Tosini F."/>
            <person name="Sumanam S."/>
            <person name="Young N.D."/>
            <person name="Chang B.C."/>
            <person name="Robin G.B."/>
        </authorList>
    </citation>
    <scope>NUCLEOTIDE SEQUENCE [LARGE SCALE GENOMIC DNA]</scope>
    <source>
        <strain evidence="12">ISS534</strain>
    </source>
</reference>
<evidence type="ECO:0000259" key="10">
    <source>
        <dbReference type="PROSITE" id="PS50010"/>
    </source>
</evidence>
<evidence type="ECO:0000256" key="3">
    <source>
        <dbReference type="ARBA" id="ARBA00023015"/>
    </source>
</evidence>
<feature type="domain" description="PH" evidence="9">
    <location>
        <begin position="1291"/>
        <end position="1411"/>
    </location>
</feature>
<dbReference type="PROSITE" id="PS50003">
    <property type="entry name" value="PH_DOMAIN"/>
    <property type="match status" value="1"/>
</dbReference>
<feature type="region of interest" description="Disordered" evidence="8">
    <location>
        <begin position="687"/>
        <end position="723"/>
    </location>
</feature>
<evidence type="ECO:0000313" key="12">
    <source>
        <dbReference type="EMBL" id="KAL1238556.1"/>
    </source>
</evidence>
<comment type="subcellular location">
    <subcellularLocation>
        <location evidence="1">Nucleus</location>
    </subcellularLocation>
</comment>
<feature type="region of interest" description="Disordered" evidence="8">
    <location>
        <begin position="191"/>
        <end position="219"/>
    </location>
</feature>
<feature type="domain" description="CTF/NF-I" evidence="11">
    <location>
        <begin position="1"/>
        <end position="193"/>
    </location>
</feature>
<feature type="compositionally biased region" description="Basic and acidic residues" evidence="8">
    <location>
        <begin position="438"/>
        <end position="447"/>
    </location>
</feature>
<dbReference type="Pfam" id="PF16652">
    <property type="entry name" value="PH_13"/>
    <property type="match status" value="1"/>
</dbReference>
<feature type="domain" description="DH" evidence="10">
    <location>
        <begin position="1042"/>
        <end position="1237"/>
    </location>
</feature>
<evidence type="ECO:0000256" key="8">
    <source>
        <dbReference type="SAM" id="MobiDB-lite"/>
    </source>
</evidence>
<dbReference type="SMART" id="SM00523">
    <property type="entry name" value="DWA"/>
    <property type="match status" value="1"/>
</dbReference>
<dbReference type="PANTHER" id="PTHR11492:SF8">
    <property type="entry name" value="NUCLEAR FACTOR I, ISOFORM B"/>
    <property type="match status" value="1"/>
</dbReference>
<evidence type="ECO:0000313" key="13">
    <source>
        <dbReference type="Proteomes" id="UP001558632"/>
    </source>
</evidence>
<keyword evidence="3" id="KW-0805">Transcription regulation</keyword>
<evidence type="ECO:0000256" key="6">
    <source>
        <dbReference type="ARBA" id="ARBA00023163"/>
    </source>
</evidence>
<dbReference type="PROSITE" id="PS50010">
    <property type="entry name" value="DH_2"/>
    <property type="match status" value="1"/>
</dbReference>
<evidence type="ECO:0000256" key="7">
    <source>
        <dbReference type="ARBA" id="ARBA00023242"/>
    </source>
</evidence>
<comment type="caution">
    <text evidence="12">The sequence shown here is derived from an EMBL/GenBank/DDBJ whole genome shotgun (WGS) entry which is preliminary data.</text>
</comment>
<dbReference type="PROSITE" id="PS51080">
    <property type="entry name" value="CTF_NFI_2"/>
    <property type="match status" value="1"/>
</dbReference>
<keyword evidence="2" id="KW-0235">DNA replication</keyword>
<dbReference type="Proteomes" id="UP001558632">
    <property type="component" value="Unassembled WGS sequence"/>
</dbReference>
<dbReference type="InterPro" id="IPR001849">
    <property type="entry name" value="PH_domain"/>
</dbReference>
<protein>
    <submittedName>
        <fullName evidence="12">Nuclear factor 1 C-type</fullName>
    </submittedName>
</protein>
<evidence type="ECO:0000256" key="4">
    <source>
        <dbReference type="ARBA" id="ARBA00023125"/>
    </source>
</evidence>
<sequence>MSKPFVDADSHQFVEALLPYVKEFAYVWFNLQSAKRKWHKIRNVKKLPIDEEKDIKERLMNEKPEVKQRWASRLLFKLRKDIHPHCRENFVHSITGSRPAVCIASNPDQRGKMRRIDCLGQADKVWRLDLVMVILFKGIPLESTDSERLEKISDCFHPALCVNPYHICIAVRELDLFLANFIRTNDPDTTGTLQVREKDVKEAEEDSDDGDDDDDDEDMCLNNEGVWGTGVFTAYELKTLTKPSIITMINGQVVVPPNFVKSETSSCDCCSPTSELHISIPVELEGSKVDGAFGNADDTAPESLLSMSNSSPTLSVGPKSSQNDSDLSEVSLKFSRNSSTDSLDSLKDEIFMVTHPSTTNNCSRSCVDHKWNTGSVNTKHCVSPNREISPSDLQAHGLDLANSKRLLSMVARRNKQRLRKPVHETPSDKPPVVSVKAGDNDRNDERTLSLSPQSSLRETISKVAAAHADKHGFTSIAMHSALNGYSRTSYMGSSKGVALENRDVICNELVQLFNGDACSPDKDASLKSPDSDDNIRPFSTSGSFNFTKLCRPFQPILGPIAPTTSELLSATASPMSLVNCHTTGWPALTNVVFSSHQSISPSNFAPGFISPTSYLFCSPLTTPKQTPRSTPIPPRLLFEEAGPELAYLMQSMFSNPSVDESSILLKDVSDQFLNFFNSNQSTCIASSNSASLPTSNDEAAAEASPRPLDLSLNTVTSSNHASRRKSNRVSQACYTFIPDVADSNSCLMGCSCETDLSLECSSQSVGSPPAKKTKRFHFSCVMDELSQRKSEFESHQKSLARQNQTLPNVEFDQPIPNYQHCFGLLLVIINIHSNIHICLFELVNKPYESGNSYMMPIVQWHSGVLDETSDGAHANDEEDIQNVELPPAVLSRRDALVPEDRKVIERSDSASDANCSSCNSISGDNSLFASQRIMLRNELRLFHLAISQREIIRAGLQKSSNSSQKFGTGDEDLSKSKSPWIFKRLYDWSQRAKAREIIRRVRQALDCQDSEYVNEKLQSFLNKNWTCLYGDEWIVIEPQLQKRLQAMWELFHSELIFLYQRLLIVRNVFKEPLKKCQVDGDFLAVEPDILFGNLEEICQISYGFCNEFLHLLIKSKEKNCFGSIKIIGTLLTRFFKNASIVDAYHTYCVNYKTALEYLENLRKTDDRFAILEKVCTGDLRCKRLQLEDFLISPLQRITRLPILIREVLKFTKDEQEIEILQTILDTIQESLQSIDESIKWLHNFERLQELQRQLIWPTLTEMDSKAYIPEILRETVSRQFCESSIAHPNRQLMHEGLLYCIENQKPSEVYLFLFNDMLLVTKIKKNTIRSKKANPENWAGNACKFVVQHQPVPLDSCVFCDIGPKDSKDVKHAFALLHVTRFSQLIALYTLHAPTKECKETWIRKFQDCVSTIELIHRRSFSQCSISSRAVANRSPTPSDASYKDCLSQIGNSESPRSISQQNISNQPNQS</sequence>